<dbReference type="Gene3D" id="3.40.720.10">
    <property type="entry name" value="Alkaline Phosphatase, subunit A"/>
    <property type="match status" value="1"/>
</dbReference>
<keyword evidence="1" id="KW-0732">Signal</keyword>
<sequence>MKLKMKDLLVAAMMISAMVQGASRSPNVLLLTVDDMNWDSLEVTGCTIPGISPNIDRLAGQGFRFHHAHVASTIFGPSRNAMLTGRYPHCSGSMGHGQQPPEGWVAPEVITPRLDTYLHENGYYTGAILKNSRQLNPTFDIRFHEKPFGVGAKDRDPDAFFERTQLVIENAKNADKPFFLYANPIDPHDPWPRTKSEATMRAEWNPDDPYPEATTQFDPDEVYVPAYLLDTPEIRKHIAPYYDSVHRGDLCIGAVLRALEESGEAENTLIIFLSDNGMLPPGAKRSLYDSSTRTPLIFSWPGKIQPSVVDKTHLVSSIDIMPTVIEAVGLPEVKGLEGKSLWPILQGNTPDEWREFVYAAMTYYAQSEPRAYFPGRAMIGKEYTYVFNIHSLRDPERVNAFDAGYPLIQMMKRSGERERARAEHLVRRPPEEFYSTRKDPGCWNNLIGNPEQKGRIEKYKRALEEEMRATGDPESVVFSN</sequence>
<dbReference type="CDD" id="cd16027">
    <property type="entry name" value="SGSH"/>
    <property type="match status" value="1"/>
</dbReference>
<dbReference type="AlphaFoldDB" id="A0A6C2U0R1"/>
<dbReference type="Pfam" id="PF00884">
    <property type="entry name" value="Sulfatase"/>
    <property type="match status" value="1"/>
</dbReference>
<evidence type="ECO:0000313" key="4">
    <source>
        <dbReference type="Proteomes" id="UP000366872"/>
    </source>
</evidence>
<proteinExistence type="predicted"/>
<protein>
    <submittedName>
        <fullName evidence="3">Arylsulfatase</fullName>
    </submittedName>
</protein>
<feature type="domain" description="Sulfatase N-terminal" evidence="2">
    <location>
        <begin position="26"/>
        <end position="329"/>
    </location>
</feature>
<evidence type="ECO:0000259" key="2">
    <source>
        <dbReference type="Pfam" id="PF00884"/>
    </source>
</evidence>
<dbReference type="PANTHER" id="PTHR43751:SF1">
    <property type="entry name" value="SULFATASE ATSG-RELATED"/>
    <property type="match status" value="1"/>
</dbReference>
<dbReference type="InterPro" id="IPR000917">
    <property type="entry name" value="Sulfatase_N"/>
</dbReference>
<evidence type="ECO:0000313" key="3">
    <source>
        <dbReference type="EMBL" id="VGO13540.1"/>
    </source>
</evidence>
<name>A0A6C2U0R1_PONDE</name>
<reference evidence="3 4" key="1">
    <citation type="submission" date="2019-04" db="EMBL/GenBank/DDBJ databases">
        <authorList>
            <person name="Van Vliet M D."/>
        </authorList>
    </citation>
    <scope>NUCLEOTIDE SEQUENCE [LARGE SCALE GENOMIC DNA]</scope>
    <source>
        <strain evidence="3 4">F1</strain>
    </source>
</reference>
<evidence type="ECO:0000256" key="1">
    <source>
        <dbReference type="SAM" id="SignalP"/>
    </source>
</evidence>
<dbReference type="PANTHER" id="PTHR43751">
    <property type="entry name" value="SULFATASE"/>
    <property type="match status" value="1"/>
</dbReference>
<feature type="chain" id="PRO_5028963206" evidence="1">
    <location>
        <begin position="22"/>
        <end position="480"/>
    </location>
</feature>
<dbReference type="EMBL" id="CAAHFG010000001">
    <property type="protein sequence ID" value="VGO13540.1"/>
    <property type="molecule type" value="Genomic_DNA"/>
</dbReference>
<dbReference type="SUPFAM" id="SSF53649">
    <property type="entry name" value="Alkaline phosphatase-like"/>
    <property type="match status" value="1"/>
</dbReference>
<dbReference type="InterPro" id="IPR052701">
    <property type="entry name" value="GAG_Ulvan_Degrading_Sulfatases"/>
</dbReference>
<gene>
    <name evidence="3" type="ORF">PDESU_02097</name>
</gene>
<organism evidence="3 4">
    <name type="scientific">Pontiella desulfatans</name>
    <dbReference type="NCBI Taxonomy" id="2750659"/>
    <lineage>
        <taxon>Bacteria</taxon>
        <taxon>Pseudomonadati</taxon>
        <taxon>Kiritimatiellota</taxon>
        <taxon>Kiritimatiellia</taxon>
        <taxon>Kiritimatiellales</taxon>
        <taxon>Pontiellaceae</taxon>
        <taxon>Pontiella</taxon>
    </lineage>
</organism>
<feature type="signal peptide" evidence="1">
    <location>
        <begin position="1"/>
        <end position="21"/>
    </location>
</feature>
<dbReference type="Proteomes" id="UP000366872">
    <property type="component" value="Unassembled WGS sequence"/>
</dbReference>
<dbReference type="InterPro" id="IPR017850">
    <property type="entry name" value="Alkaline_phosphatase_core_sf"/>
</dbReference>
<keyword evidence="4" id="KW-1185">Reference proteome</keyword>
<dbReference type="RefSeq" id="WP_136079107.1">
    <property type="nucleotide sequence ID" value="NZ_CAAHFG010000001.1"/>
</dbReference>
<accession>A0A6C2U0R1</accession>